<keyword evidence="6 10" id="KW-0472">Membrane</keyword>
<evidence type="ECO:0000313" key="11">
    <source>
        <dbReference type="EMBL" id="QUE53038.1"/>
    </source>
</evidence>
<keyword evidence="12" id="KW-1185">Reference proteome</keyword>
<feature type="transmembrane region" description="Helical" evidence="10">
    <location>
        <begin position="58"/>
        <end position="79"/>
    </location>
</feature>
<dbReference type="InterPro" id="IPR000390">
    <property type="entry name" value="Small_drug/metabolite_transptr"/>
</dbReference>
<keyword evidence="4 9" id="KW-0812">Transmembrane</keyword>
<protein>
    <recommendedName>
        <fullName evidence="8">Guanidinium exporter</fullName>
    </recommendedName>
</protein>
<dbReference type="RefSeq" id="WP_211634382.1">
    <property type="nucleotide sequence ID" value="NZ_CP073100.1"/>
</dbReference>
<feature type="transmembrane region" description="Helical" evidence="10">
    <location>
        <begin position="85"/>
        <end position="105"/>
    </location>
</feature>
<evidence type="ECO:0000256" key="6">
    <source>
        <dbReference type="ARBA" id="ARBA00023136"/>
    </source>
</evidence>
<dbReference type="EMBL" id="CP073100">
    <property type="protein sequence ID" value="QUE53038.1"/>
    <property type="molecule type" value="Genomic_DNA"/>
</dbReference>
<accession>A0A975J2V3</accession>
<sequence length="107" mass="11444">MSPWIILVLAGLLETCWAMSLKHTEGFTRPGPTAFFLVTLAGSMILLSMAVKHLPMGTAYAVWVGIGAIGAVIGSIFLYQEPLPMMRLLFLIMLVGSIVGLKATAAH</sequence>
<evidence type="ECO:0000256" key="3">
    <source>
        <dbReference type="ARBA" id="ARBA00022475"/>
    </source>
</evidence>
<comment type="similarity">
    <text evidence="7">Belongs to the drug/metabolite transporter (DMT) superfamily. Small multidrug resistance (SMR) (TC 2.A.7.1) family. Gdx/SugE subfamily.</text>
</comment>
<dbReference type="GO" id="GO:0005886">
    <property type="term" value="C:plasma membrane"/>
    <property type="evidence" value="ECO:0007669"/>
    <property type="project" value="UniProtKB-SubCell"/>
</dbReference>
<dbReference type="PANTHER" id="PTHR30561">
    <property type="entry name" value="SMR FAMILY PROTON-DEPENDENT DRUG EFFLUX TRANSPORTER SUGE"/>
    <property type="match status" value="1"/>
</dbReference>
<evidence type="ECO:0000313" key="12">
    <source>
        <dbReference type="Proteomes" id="UP000676169"/>
    </source>
</evidence>
<evidence type="ECO:0000256" key="2">
    <source>
        <dbReference type="ARBA" id="ARBA00022448"/>
    </source>
</evidence>
<name>A0A975J2V3_9BACT</name>
<evidence type="ECO:0000256" key="10">
    <source>
        <dbReference type="SAM" id="Phobius"/>
    </source>
</evidence>
<dbReference type="FunFam" id="1.10.3730.20:FF:000001">
    <property type="entry name" value="Quaternary ammonium compound resistance transporter SugE"/>
    <property type="match status" value="1"/>
</dbReference>
<evidence type="ECO:0000256" key="1">
    <source>
        <dbReference type="ARBA" id="ARBA00004651"/>
    </source>
</evidence>
<dbReference type="GO" id="GO:0022857">
    <property type="term" value="F:transmembrane transporter activity"/>
    <property type="evidence" value="ECO:0007669"/>
    <property type="project" value="InterPro"/>
</dbReference>
<evidence type="ECO:0000256" key="8">
    <source>
        <dbReference type="ARBA" id="ARBA00039168"/>
    </source>
</evidence>
<evidence type="ECO:0000256" key="4">
    <source>
        <dbReference type="ARBA" id="ARBA00022692"/>
    </source>
</evidence>
<dbReference type="Pfam" id="PF00893">
    <property type="entry name" value="Multi_Drug_Res"/>
    <property type="match status" value="1"/>
</dbReference>
<dbReference type="Gene3D" id="1.10.3730.20">
    <property type="match status" value="1"/>
</dbReference>
<dbReference type="SUPFAM" id="SSF103481">
    <property type="entry name" value="Multidrug resistance efflux transporter EmrE"/>
    <property type="match status" value="1"/>
</dbReference>
<dbReference type="GO" id="GO:1990961">
    <property type="term" value="P:xenobiotic detoxification by transmembrane export across the plasma membrane"/>
    <property type="evidence" value="ECO:0007669"/>
    <property type="project" value="UniProtKB-ARBA"/>
</dbReference>
<evidence type="ECO:0000256" key="9">
    <source>
        <dbReference type="RuleBase" id="RU003942"/>
    </source>
</evidence>
<dbReference type="KEGG" id="lamb:KBB96_09120"/>
<evidence type="ECO:0000256" key="7">
    <source>
        <dbReference type="ARBA" id="ARBA00038151"/>
    </source>
</evidence>
<gene>
    <name evidence="11" type="ORF">KBB96_09120</name>
</gene>
<organism evidence="11 12">
    <name type="scientific">Luteolibacter ambystomatis</name>
    <dbReference type="NCBI Taxonomy" id="2824561"/>
    <lineage>
        <taxon>Bacteria</taxon>
        <taxon>Pseudomonadati</taxon>
        <taxon>Verrucomicrobiota</taxon>
        <taxon>Verrucomicrobiia</taxon>
        <taxon>Verrucomicrobiales</taxon>
        <taxon>Verrucomicrobiaceae</taxon>
        <taxon>Luteolibacter</taxon>
    </lineage>
</organism>
<dbReference type="InterPro" id="IPR037185">
    <property type="entry name" value="EmrE-like"/>
</dbReference>
<reference evidence="11" key="1">
    <citation type="submission" date="2021-04" db="EMBL/GenBank/DDBJ databases">
        <title>Luteolibacter sp. 32A isolated from the skin of an Anderson's salamander (Ambystoma andersonii).</title>
        <authorList>
            <person name="Spergser J."/>
            <person name="Busse H.-J."/>
        </authorList>
    </citation>
    <scope>NUCLEOTIDE SEQUENCE</scope>
    <source>
        <strain evidence="11">32A</strain>
    </source>
</reference>
<keyword evidence="2" id="KW-0813">Transport</keyword>
<dbReference type="InterPro" id="IPR045324">
    <property type="entry name" value="Small_multidrug_res"/>
</dbReference>
<proteinExistence type="inferred from homology"/>
<evidence type="ECO:0000256" key="5">
    <source>
        <dbReference type="ARBA" id="ARBA00022989"/>
    </source>
</evidence>
<dbReference type="Proteomes" id="UP000676169">
    <property type="component" value="Chromosome"/>
</dbReference>
<dbReference type="PANTHER" id="PTHR30561:SF0">
    <property type="entry name" value="GUANIDINIUM EXPORTER"/>
    <property type="match status" value="1"/>
</dbReference>
<feature type="transmembrane region" description="Helical" evidence="10">
    <location>
        <begin position="34"/>
        <end position="51"/>
    </location>
</feature>
<keyword evidence="3" id="KW-1003">Cell membrane</keyword>
<dbReference type="AlphaFoldDB" id="A0A975J2V3"/>
<comment type="subcellular location">
    <subcellularLocation>
        <location evidence="1 9">Cell membrane</location>
        <topology evidence="1 9">Multi-pass membrane protein</topology>
    </subcellularLocation>
</comment>
<keyword evidence="5 10" id="KW-1133">Transmembrane helix</keyword>